<organism evidence="3 4">
    <name type="scientific">Cytospora paraplurivora</name>
    <dbReference type="NCBI Taxonomy" id="2898453"/>
    <lineage>
        <taxon>Eukaryota</taxon>
        <taxon>Fungi</taxon>
        <taxon>Dikarya</taxon>
        <taxon>Ascomycota</taxon>
        <taxon>Pezizomycotina</taxon>
        <taxon>Sordariomycetes</taxon>
        <taxon>Sordariomycetidae</taxon>
        <taxon>Diaporthales</taxon>
        <taxon>Cytosporaceae</taxon>
        <taxon>Cytospora</taxon>
    </lineage>
</organism>
<dbReference type="PRINTS" id="PR00081">
    <property type="entry name" value="GDHRDH"/>
</dbReference>
<dbReference type="CDD" id="cd05233">
    <property type="entry name" value="SDR_c"/>
    <property type="match status" value="1"/>
</dbReference>
<dbReference type="PANTHER" id="PTHR24321">
    <property type="entry name" value="DEHYDROGENASES, SHORT CHAIN"/>
    <property type="match status" value="1"/>
</dbReference>
<comment type="caution">
    <text evidence="3">The sequence shown here is derived from an EMBL/GenBank/DDBJ whole genome shotgun (WGS) entry which is preliminary data.</text>
</comment>
<gene>
    <name evidence="3" type="ORF">SLS53_003065</name>
</gene>
<dbReference type="Pfam" id="PF13561">
    <property type="entry name" value="adh_short_C2"/>
    <property type="match status" value="1"/>
</dbReference>
<dbReference type="InterPro" id="IPR002347">
    <property type="entry name" value="SDR_fam"/>
</dbReference>
<dbReference type="PRINTS" id="PR00080">
    <property type="entry name" value="SDRFAMILY"/>
</dbReference>
<dbReference type="GO" id="GO:0016491">
    <property type="term" value="F:oxidoreductase activity"/>
    <property type="evidence" value="ECO:0007669"/>
    <property type="project" value="UniProtKB-KW"/>
</dbReference>
<evidence type="ECO:0000313" key="4">
    <source>
        <dbReference type="Proteomes" id="UP001320245"/>
    </source>
</evidence>
<dbReference type="Gene3D" id="3.40.50.720">
    <property type="entry name" value="NAD(P)-binding Rossmann-like Domain"/>
    <property type="match status" value="1"/>
</dbReference>
<sequence>MIADVDLHAARTVAEECRTLATNSQFRAEAVFIDLCDEESVRKGFNQTVELFGRMDYCVNCAGLSEFQRFQQINSTGTFLVMREASKIMRAQKLRAISPSGAFPDRGSTRGAIVNLCSAASLAAVTTTLPYTVSKHAQLGVSKSSALDNASYHIRVNSVCPSWVDTPMVQRAVDGIDGLGDYIKSKLPLGRLANPEEIADVVVFALSPRSSFMTGATLVVDGGLLINI</sequence>
<dbReference type="AlphaFoldDB" id="A0AAN9YKD9"/>
<evidence type="ECO:0000256" key="2">
    <source>
        <dbReference type="ARBA" id="ARBA00023002"/>
    </source>
</evidence>
<keyword evidence="2" id="KW-0560">Oxidoreductase</keyword>
<dbReference type="Proteomes" id="UP001320245">
    <property type="component" value="Unassembled WGS sequence"/>
</dbReference>
<dbReference type="InterPro" id="IPR036291">
    <property type="entry name" value="NAD(P)-bd_dom_sf"/>
</dbReference>
<dbReference type="PANTHER" id="PTHR24321:SF12">
    <property type="entry name" value="SHORT-CHAIN DEHYDROGENASE_REDUCTASE FAMILY, PUTATIVE (AFU_ORTHOLOGUE AFUA_5G14340)-RELATED"/>
    <property type="match status" value="1"/>
</dbReference>
<dbReference type="EMBL" id="JAJSPL020000008">
    <property type="protein sequence ID" value="KAK7745565.1"/>
    <property type="molecule type" value="Genomic_DNA"/>
</dbReference>
<accession>A0AAN9YKD9</accession>
<reference evidence="3 4" key="1">
    <citation type="journal article" date="2023" name="PLoS ONE">
        <title>Cytospora paraplurivora sp. nov. isolated from orchards with fruit tree decline syndrome in Ontario, Canada.</title>
        <authorList>
            <person name="Ilyukhin E."/>
            <person name="Nguyen H.D.T."/>
            <person name="Castle A.J."/>
            <person name="Ellouze W."/>
        </authorList>
    </citation>
    <scope>NUCLEOTIDE SEQUENCE [LARGE SCALE GENOMIC DNA]</scope>
    <source>
        <strain evidence="3 4">FDS-564</strain>
    </source>
</reference>
<evidence type="ECO:0000256" key="1">
    <source>
        <dbReference type="ARBA" id="ARBA00006484"/>
    </source>
</evidence>
<evidence type="ECO:0000313" key="3">
    <source>
        <dbReference type="EMBL" id="KAK7745565.1"/>
    </source>
</evidence>
<dbReference type="SUPFAM" id="SSF51735">
    <property type="entry name" value="NAD(P)-binding Rossmann-fold domains"/>
    <property type="match status" value="1"/>
</dbReference>
<comment type="similarity">
    <text evidence="1">Belongs to the short-chain dehydrogenases/reductases (SDR) family.</text>
</comment>
<proteinExistence type="inferred from homology"/>
<name>A0AAN9YKD9_9PEZI</name>
<protein>
    <submittedName>
        <fullName evidence="3">Uncharacterized protein</fullName>
    </submittedName>
</protein>
<keyword evidence="4" id="KW-1185">Reference proteome</keyword>